<evidence type="ECO:0000256" key="3">
    <source>
        <dbReference type="ARBA" id="ARBA00022729"/>
    </source>
</evidence>
<dbReference type="EMBL" id="CAJNJA010009445">
    <property type="protein sequence ID" value="CAE7246850.1"/>
    <property type="molecule type" value="Genomic_DNA"/>
</dbReference>
<feature type="transmembrane region" description="Helical" evidence="8">
    <location>
        <begin position="1653"/>
        <end position="1677"/>
    </location>
</feature>
<dbReference type="PANTHER" id="PTHR48053">
    <property type="entry name" value="LEUCINE RICH REPEAT FAMILY PROTEIN, EXPRESSED"/>
    <property type="match status" value="1"/>
</dbReference>
<keyword evidence="8" id="KW-0472">Membrane</keyword>
<comment type="caution">
    <text evidence="9">The sequence shown here is derived from an EMBL/GenBank/DDBJ whole genome shotgun (WGS) entry which is preliminary data.</text>
</comment>
<organism evidence="9 10">
    <name type="scientific">Symbiodinium necroappetens</name>
    <dbReference type="NCBI Taxonomy" id="1628268"/>
    <lineage>
        <taxon>Eukaryota</taxon>
        <taxon>Sar</taxon>
        <taxon>Alveolata</taxon>
        <taxon>Dinophyceae</taxon>
        <taxon>Suessiales</taxon>
        <taxon>Symbiodiniaceae</taxon>
        <taxon>Symbiodinium</taxon>
    </lineage>
</organism>
<name>A0A812LIQ8_9DINO</name>
<keyword evidence="2" id="KW-0433">Leucine-rich repeat</keyword>
<evidence type="ECO:0000256" key="7">
    <source>
        <dbReference type="SAM" id="Coils"/>
    </source>
</evidence>
<protein>
    <submittedName>
        <fullName evidence="9">TD1 protein</fullName>
    </submittedName>
</protein>
<dbReference type="InterPro" id="IPR051716">
    <property type="entry name" value="Plant_RL_S/T_kinase"/>
</dbReference>
<feature type="transmembrane region" description="Helical" evidence="8">
    <location>
        <begin position="1289"/>
        <end position="1309"/>
    </location>
</feature>
<dbReference type="PANTHER" id="PTHR48053:SF113">
    <property type="entry name" value="PROTEIN KINASE DOMAIN-CONTAINING PROTEIN"/>
    <property type="match status" value="1"/>
</dbReference>
<evidence type="ECO:0000256" key="5">
    <source>
        <dbReference type="ARBA" id="ARBA00022741"/>
    </source>
</evidence>
<comment type="subcellular location">
    <subcellularLocation>
        <location evidence="1">Membrane</location>
        <topology evidence="1">Single-pass membrane protein</topology>
    </subcellularLocation>
</comment>
<sequence>MDCFELDPGTFFQLGDVQAHSEGRCYGQVTRLPGFRTPGYICRPLLADIPFEADQIQGDDFLNKTTRVSFTIDPTTGMAQNIEPLSWQKVLTAAERVDEQAKLFQRLIHHNDNNVSRFFDQDSPSGCNFVVFSSRKFTACEEPTEQDVKNLKTFGKAYVELCNSLCDDEGYVLLLDFEGVMMGHGGDLVTAQLRPSPVLSADLSPRRVPTTEIVGLLIDLGCDMGRHLLTDVLLDDKRTKVAWGMKAALQNLMVENYWRTSERYGKTTRLGPRRVLDAQIAYSLKPFSRAVSMADMVGIVALNGTTGLRYFTNRSWHEEDWREFIFLSNSRHESGWQLPLSWELQAYAMQKLCRLEAIIGGVEPPTGDFRESLRISDDLGKQIAWDHLGLRTLLQETMSVNVMVDEGPRVLSRPKDQAGAEETAGAKEKACAIECVRHLKRILANFDGEELQLQLKQAMQEALSKNEQKSLLENLTRVCKRAEDWQLPLRELYSVSEQNPKWEEIRKVCDTLASWNSCYDSWVHNCLRDHQLLNNVIKNIKTGAADTISAVADARRCEACVRQSRRPASTQLKARVIRNDAAAVEPPEGASDLTDISSGSILAHFAWQFPVAPEHADDQYWTGISSGSILAQSAWQSPVAPEHANAHDWTDISSGSILAQSALQIPVAPEHADEDDADNLSDIVPQDAEVRVGNEHEIPTGGTEDHGVGTAWTGTLERWEHQLRDRRKELQIQFNALVERQRVLSFKLFALGQSFENHGELWSPGQQEQQMQSCRAFSQEQSALQANLIALGQESVHLERCLAAGRLRLPVEDLAILAGATSMQEVLLQKILMKLGMPTEDAHVMVRSPCDLVWQNFQCDGQGQITGLVFMGMASQGQVPAELAQLQRLRYIHLHGNNLSGEIPRELGELQLWLSHNHLTGELPAGLGRLGELLVLDVSRNRLSGEIPRELGLIERLRVLDVSGNQLTGAVPQEVCGLQQLRILLLQKNFLQQLPPVIDMPALEVFDASSNSLKGELGLGMLRSVDHLERLDLSHNLLMGSISAFISAFCALQSGFAGGMLKELRLNHNRLSGEIPACLLQLRDLEFLTLNDNKLYGALPDITASQLTVLALHRNGLTGVLPESFWALAKNFLAVMFDGLQRLSRLGILTLHDNSIGGRIGSLNLNTACLDNSRFRLRGFPCGKEPRWHFWEELSESLEAMMPNDRRAVEMNCPKSLKACSAIGSSKLTLHHNRFACAVPESISRSKALSLTVMGNMLGDGQELLASWISEEELQPFLYYSPRVLESSLLVLAGFLALLFAGILCGRQLKRRLSTESRSFDLGSRAHVASSSFAVMRSSCCAFLLSSPLLLIFCFGGRYYDCSPPLWQTTIASLKAESVFPELGVVACWCAMQLLFRSLILGIRSKAGPAEGLAERRMARAAVWLLWICIVSILSLPSVFFTFAQSVPAQNVWDLDDGTLRLFHATAPVQAVLIDMVLAWPISTTFSSLTGIRADRLLMTFRLFSAWLLAALTTLAFNENCYGGWKLAWKVCQEGSEEHDKFTWKIFEEEILNTQRDICGFGGAFWLEDGCSRAIVGGLTPFLLKKLLVRSTMQPLILGVLWRFSRLEPLGPEGQWDPAKGRHRKLLGIWPNTTGSLLPLRQMALLTTEMEILIFWSPLSPLLCIAILTAAATNLLMFNLGIDCFGVCLPSDEMNEGAGLSSTYLSLTLWAASFFQLWHSFSAGMAGRFVLLAFTVVVMGPWAKRFLPVRTVKQALWLGPPETGEAEQAEMVVEMMPAERHVEASHSAEDAGCESATTQ</sequence>
<dbReference type="SMART" id="SM00369">
    <property type="entry name" value="LRR_TYP"/>
    <property type="match status" value="6"/>
</dbReference>
<keyword evidence="4" id="KW-0677">Repeat</keyword>
<evidence type="ECO:0000313" key="9">
    <source>
        <dbReference type="EMBL" id="CAE7246850.1"/>
    </source>
</evidence>
<reference evidence="9" key="1">
    <citation type="submission" date="2021-02" db="EMBL/GenBank/DDBJ databases">
        <authorList>
            <person name="Dougan E. K."/>
            <person name="Rhodes N."/>
            <person name="Thang M."/>
            <person name="Chan C."/>
        </authorList>
    </citation>
    <scope>NUCLEOTIDE SEQUENCE</scope>
</reference>
<keyword evidence="10" id="KW-1185">Reference proteome</keyword>
<dbReference type="Proteomes" id="UP000601435">
    <property type="component" value="Unassembled WGS sequence"/>
</dbReference>
<evidence type="ECO:0000256" key="1">
    <source>
        <dbReference type="ARBA" id="ARBA00004167"/>
    </source>
</evidence>
<dbReference type="FunFam" id="3.80.10.10:FF:000383">
    <property type="entry name" value="Leucine-rich repeat receptor protein kinase EMS1"/>
    <property type="match status" value="1"/>
</dbReference>
<dbReference type="GO" id="GO:0016020">
    <property type="term" value="C:membrane"/>
    <property type="evidence" value="ECO:0007669"/>
    <property type="project" value="UniProtKB-SubCell"/>
</dbReference>
<feature type="transmembrane region" description="Helical" evidence="8">
    <location>
        <begin position="1380"/>
        <end position="1400"/>
    </location>
</feature>
<accession>A0A812LIQ8</accession>
<feature type="non-terminal residue" evidence="9">
    <location>
        <position position="1799"/>
    </location>
</feature>
<evidence type="ECO:0000256" key="8">
    <source>
        <dbReference type="SAM" id="Phobius"/>
    </source>
</evidence>
<feature type="transmembrane region" description="Helical" evidence="8">
    <location>
        <begin position="1421"/>
        <end position="1443"/>
    </location>
</feature>
<feature type="transmembrane region" description="Helical" evidence="8">
    <location>
        <begin position="1725"/>
        <end position="1743"/>
    </location>
</feature>
<dbReference type="GO" id="GO:0005524">
    <property type="term" value="F:ATP binding"/>
    <property type="evidence" value="ECO:0007669"/>
    <property type="project" value="UniProtKB-KW"/>
</dbReference>
<feature type="transmembrane region" description="Helical" evidence="8">
    <location>
        <begin position="1463"/>
        <end position="1485"/>
    </location>
</feature>
<keyword evidence="5" id="KW-0547">Nucleotide-binding</keyword>
<dbReference type="Pfam" id="PF00560">
    <property type="entry name" value="LRR_1"/>
    <property type="match status" value="3"/>
</dbReference>
<dbReference type="SUPFAM" id="SSF52058">
    <property type="entry name" value="L domain-like"/>
    <property type="match status" value="1"/>
</dbReference>
<keyword evidence="6" id="KW-0067">ATP-binding</keyword>
<proteinExistence type="predicted"/>
<evidence type="ECO:0000313" key="10">
    <source>
        <dbReference type="Proteomes" id="UP000601435"/>
    </source>
</evidence>
<keyword evidence="8" id="KW-0812">Transmembrane</keyword>
<dbReference type="Gene3D" id="3.80.10.10">
    <property type="entry name" value="Ribonuclease Inhibitor"/>
    <property type="match status" value="2"/>
</dbReference>
<dbReference type="InterPro" id="IPR003591">
    <property type="entry name" value="Leu-rich_rpt_typical-subtyp"/>
</dbReference>
<keyword evidence="7" id="KW-0175">Coiled coil</keyword>
<gene>
    <name evidence="9" type="primary">TD1</name>
    <name evidence="9" type="ORF">SNEC2469_LOCUS4854</name>
</gene>
<evidence type="ECO:0000256" key="2">
    <source>
        <dbReference type="ARBA" id="ARBA00022614"/>
    </source>
</evidence>
<feature type="coiled-coil region" evidence="7">
    <location>
        <begin position="448"/>
        <end position="475"/>
    </location>
</feature>
<feature type="transmembrane region" description="Helical" evidence="8">
    <location>
        <begin position="1340"/>
        <end position="1360"/>
    </location>
</feature>
<dbReference type="InterPro" id="IPR032675">
    <property type="entry name" value="LRR_dom_sf"/>
</dbReference>
<evidence type="ECO:0000256" key="6">
    <source>
        <dbReference type="ARBA" id="ARBA00022840"/>
    </source>
</evidence>
<dbReference type="InterPro" id="IPR001611">
    <property type="entry name" value="Leu-rich_rpt"/>
</dbReference>
<dbReference type="OrthoDB" id="676979at2759"/>
<evidence type="ECO:0000256" key="4">
    <source>
        <dbReference type="ARBA" id="ARBA00022737"/>
    </source>
</evidence>
<keyword evidence="3" id="KW-0732">Signal</keyword>
<keyword evidence="8" id="KW-1133">Transmembrane helix</keyword>